<dbReference type="OMA" id="HGIHPRY"/>
<gene>
    <name evidence="12" type="ORF">EmuJ_000908200</name>
</gene>
<feature type="transmembrane region" description="Helical" evidence="11">
    <location>
        <begin position="353"/>
        <end position="369"/>
    </location>
</feature>
<dbReference type="AlphaFoldDB" id="A0A068YGH0"/>
<keyword evidence="6 11" id="KW-0812">Transmembrane</keyword>
<evidence type="ECO:0000256" key="11">
    <source>
        <dbReference type="RuleBase" id="RU363075"/>
    </source>
</evidence>
<dbReference type="PANTHER" id="PTHR22760:SF3">
    <property type="entry name" value="GPI MANNOSYLTRANSFERASE 4"/>
    <property type="match status" value="1"/>
</dbReference>
<feature type="transmembrane region" description="Helical" evidence="11">
    <location>
        <begin position="295"/>
        <end position="318"/>
    </location>
</feature>
<dbReference type="GO" id="GO:0005789">
    <property type="term" value="C:endoplasmic reticulum membrane"/>
    <property type="evidence" value="ECO:0007669"/>
    <property type="project" value="UniProtKB-SubCell"/>
</dbReference>
<feature type="transmembrane region" description="Helical" evidence="11">
    <location>
        <begin position="233"/>
        <end position="254"/>
    </location>
</feature>
<feature type="transmembrane region" description="Helical" evidence="11">
    <location>
        <begin position="117"/>
        <end position="133"/>
    </location>
</feature>
<keyword evidence="13" id="KW-1185">Reference proteome</keyword>
<evidence type="ECO:0000256" key="1">
    <source>
        <dbReference type="ARBA" id="ARBA00004477"/>
    </source>
</evidence>
<dbReference type="Pfam" id="PF03901">
    <property type="entry name" value="Glyco_transf_22"/>
    <property type="match status" value="1"/>
</dbReference>
<dbReference type="InterPro" id="IPR005599">
    <property type="entry name" value="GPI_mannosylTrfase"/>
</dbReference>
<evidence type="ECO:0000256" key="7">
    <source>
        <dbReference type="ARBA" id="ARBA00022824"/>
    </source>
</evidence>
<evidence type="ECO:0000256" key="5">
    <source>
        <dbReference type="ARBA" id="ARBA00022679"/>
    </source>
</evidence>
<comment type="similarity">
    <text evidence="10">Belongs to the glycosyltransferase 22 family. PIGZ subfamily.</text>
</comment>
<organism evidence="12 13">
    <name type="scientific">Echinococcus multilocularis</name>
    <name type="common">Fox tapeworm</name>
    <dbReference type="NCBI Taxonomy" id="6211"/>
    <lineage>
        <taxon>Eukaryota</taxon>
        <taxon>Metazoa</taxon>
        <taxon>Spiralia</taxon>
        <taxon>Lophotrochozoa</taxon>
        <taxon>Platyhelminthes</taxon>
        <taxon>Cestoda</taxon>
        <taxon>Eucestoda</taxon>
        <taxon>Cyclophyllidea</taxon>
        <taxon>Taeniidae</taxon>
        <taxon>Echinococcus</taxon>
    </lineage>
</organism>
<protein>
    <recommendedName>
        <fullName evidence="11">Mannosyltransferase</fullName>
        <ecNumber evidence="11">2.4.1.-</ecNumber>
    </recommendedName>
</protein>
<feature type="transmembrane region" description="Helical" evidence="11">
    <location>
        <begin position="12"/>
        <end position="31"/>
    </location>
</feature>
<dbReference type="GO" id="GO:0000026">
    <property type="term" value="F:alpha-1,2-mannosyltransferase activity"/>
    <property type="evidence" value="ECO:0007669"/>
    <property type="project" value="TreeGrafter"/>
</dbReference>
<sequence>MLEESPPVPVGYFYWGLYALLISLRLSFVILQSPGYLHPDEFFQSIEIATYDIYPNACSLRTWEFEPVGHGPVRSRSSIYPFVHLPIKVVDYLLPSKEVSQLSGDDMVKRLLLPPRLITTLFSFIPDAFILYLSKKMEKRRQNKVPFALLLYSSMAYGGLLWNTRTLSNVWESAAVCIFCYLSFQATLTAFIIQAVISAWAVFLRPTFPIFILPFAGLQLVSMLRSPHRLFNVTFFIPLGLFTAYAAATLLAFLDTQYYSKDNLITHPALIVTPIRFLNYNSAEKTLGEHGLHPWYHYILIHWPLMLTPPLALIALLPPPRRGFNDSLRFAMWFATILPTLALSLIGHKETRFLFPSLPFAVTLAAFRVRRLKLLLVFWVAYQAIMVAFWGFVHQAGLLSFVRSIPPMDANEVSLNIFYRTYMPPRFAFGEPASPHLTAPLECRKLAPFDEMGCTRVIDFAGRPESEVIAFLDCLKIYTPVSMVVRLIVPGTVLPLQKSLSEYGKILRVGKYFPHLSVENPPSLNISSCPTNVNLLDCLFMYWELLKAQLSLYSYEIALS</sequence>
<dbReference type="PANTHER" id="PTHR22760">
    <property type="entry name" value="GLYCOSYLTRANSFERASE"/>
    <property type="match status" value="1"/>
</dbReference>
<dbReference type="eggNOG" id="KOG4123">
    <property type="taxonomic scope" value="Eukaryota"/>
</dbReference>
<keyword evidence="3" id="KW-0337">GPI-anchor biosynthesis</keyword>
<dbReference type="EC" id="2.4.1.-" evidence="11"/>
<keyword evidence="8 11" id="KW-1133">Transmembrane helix</keyword>
<evidence type="ECO:0000256" key="8">
    <source>
        <dbReference type="ARBA" id="ARBA00022989"/>
    </source>
</evidence>
<dbReference type="Proteomes" id="UP000017246">
    <property type="component" value="Unassembled WGS sequence"/>
</dbReference>
<keyword evidence="5 12" id="KW-0808">Transferase</keyword>
<feature type="transmembrane region" description="Helical" evidence="11">
    <location>
        <begin position="374"/>
        <end position="393"/>
    </location>
</feature>
<comment type="subcellular location">
    <subcellularLocation>
        <location evidence="1 11">Endoplasmic reticulum membrane</location>
        <topology evidence="1 11">Multi-pass membrane protein</topology>
    </subcellularLocation>
</comment>
<evidence type="ECO:0000313" key="12">
    <source>
        <dbReference type="EMBL" id="CDS41432.1"/>
    </source>
</evidence>
<keyword evidence="9 11" id="KW-0472">Membrane</keyword>
<keyword evidence="7 11" id="KW-0256">Endoplasmic reticulum</keyword>
<feature type="transmembrane region" description="Helical" evidence="11">
    <location>
        <begin position="203"/>
        <end position="221"/>
    </location>
</feature>
<dbReference type="STRING" id="6211.A0A068YGH0"/>
<evidence type="ECO:0000256" key="2">
    <source>
        <dbReference type="ARBA" id="ARBA00004687"/>
    </source>
</evidence>
<accession>A0A068YGH0</accession>
<dbReference type="GO" id="GO:0006506">
    <property type="term" value="P:GPI anchor biosynthetic process"/>
    <property type="evidence" value="ECO:0007669"/>
    <property type="project" value="UniProtKB-KW"/>
</dbReference>
<evidence type="ECO:0000256" key="9">
    <source>
        <dbReference type="ARBA" id="ARBA00023136"/>
    </source>
</evidence>
<dbReference type="EMBL" id="LN902841">
    <property type="protein sequence ID" value="CDS41432.1"/>
    <property type="molecule type" value="Genomic_DNA"/>
</dbReference>
<reference evidence="12" key="2">
    <citation type="submission" date="2015-11" db="EMBL/GenBank/DDBJ databases">
        <authorList>
            <person name="Zhang Y."/>
            <person name="Guo Z."/>
        </authorList>
    </citation>
    <scope>NUCLEOTIDE SEQUENCE</scope>
</reference>
<dbReference type="OrthoDB" id="10066429at2759"/>
<evidence type="ECO:0000256" key="6">
    <source>
        <dbReference type="ARBA" id="ARBA00022692"/>
    </source>
</evidence>
<feature type="transmembrane region" description="Helical" evidence="11">
    <location>
        <begin position="174"/>
        <end position="197"/>
    </location>
</feature>
<name>A0A068YGH0_ECHMU</name>
<proteinExistence type="inferred from homology"/>
<evidence type="ECO:0000256" key="3">
    <source>
        <dbReference type="ARBA" id="ARBA00022502"/>
    </source>
</evidence>
<evidence type="ECO:0000256" key="4">
    <source>
        <dbReference type="ARBA" id="ARBA00022676"/>
    </source>
</evidence>
<evidence type="ECO:0000313" key="13">
    <source>
        <dbReference type="Proteomes" id="UP000017246"/>
    </source>
</evidence>
<reference evidence="12" key="1">
    <citation type="journal article" date="2013" name="Nature">
        <title>The genomes of four tapeworm species reveal adaptations to parasitism.</title>
        <authorList>
            <person name="Tsai I.J."/>
            <person name="Zarowiecki M."/>
            <person name="Holroyd N."/>
            <person name="Garciarrubio A."/>
            <person name="Sanchez-Flores A."/>
            <person name="Brooks K.L."/>
            <person name="Tracey A."/>
            <person name="Bobes R.J."/>
            <person name="Fragoso G."/>
            <person name="Sciutto E."/>
            <person name="Aslett M."/>
            <person name="Beasley H."/>
            <person name="Bennett H.M."/>
            <person name="Cai J."/>
            <person name="Camicia F."/>
            <person name="Clark R."/>
            <person name="Cucher M."/>
            <person name="De Silva N."/>
            <person name="Day T.A."/>
            <person name="Deplazes P."/>
            <person name="Estrada K."/>
            <person name="Fernandez C."/>
            <person name="Holland P.W."/>
            <person name="Hou J."/>
            <person name="Hu S."/>
            <person name="Huckvale T."/>
            <person name="Hung S.S."/>
            <person name="Kamenetzky L."/>
            <person name="Keane J.A."/>
            <person name="Kiss F."/>
            <person name="Koziol U."/>
            <person name="Lambert O."/>
            <person name="Liu K."/>
            <person name="Luo X."/>
            <person name="Luo Y."/>
            <person name="Macchiaroli N."/>
            <person name="Nichol S."/>
            <person name="Paps J."/>
            <person name="Parkinson J."/>
            <person name="Pouchkina-Stantcheva N."/>
            <person name="Riddiford N."/>
            <person name="Rosenzvit M."/>
            <person name="Salinas G."/>
            <person name="Wasmuth J.D."/>
            <person name="Zamanian M."/>
            <person name="Zheng Y."/>
            <person name="Cai X."/>
            <person name="Soberon X."/>
            <person name="Olson P.D."/>
            <person name="Laclette J.P."/>
            <person name="Brehm K."/>
            <person name="Berriman M."/>
            <person name="Garciarrubio A."/>
            <person name="Bobes R.J."/>
            <person name="Fragoso G."/>
            <person name="Sanchez-Flores A."/>
            <person name="Estrada K."/>
            <person name="Cevallos M.A."/>
            <person name="Morett E."/>
            <person name="Gonzalez V."/>
            <person name="Portillo T."/>
            <person name="Ochoa-Leyva A."/>
            <person name="Jose M.V."/>
            <person name="Sciutto E."/>
            <person name="Landa A."/>
            <person name="Jimenez L."/>
            <person name="Valdes V."/>
            <person name="Carrero J.C."/>
            <person name="Larralde C."/>
            <person name="Morales-Montor J."/>
            <person name="Limon-Lason J."/>
            <person name="Soberon X."/>
            <person name="Laclette J.P."/>
        </authorList>
    </citation>
    <scope>NUCLEOTIDE SEQUENCE [LARGE SCALE GENOMIC DNA]</scope>
</reference>
<keyword evidence="4 11" id="KW-0328">Glycosyltransferase</keyword>
<comment type="pathway">
    <text evidence="2">Glycolipid biosynthesis; glycosylphosphatidylinositol-anchor biosynthesis.</text>
</comment>
<feature type="transmembrane region" description="Helical" evidence="11">
    <location>
        <begin position="330"/>
        <end position="347"/>
    </location>
</feature>
<evidence type="ECO:0000256" key="10">
    <source>
        <dbReference type="ARBA" id="ARBA00038466"/>
    </source>
</evidence>